<dbReference type="EMBL" id="AP019370">
    <property type="protein sequence ID" value="BBH54732.1"/>
    <property type="molecule type" value="Genomic_DNA"/>
</dbReference>
<organism evidence="1 2">
    <name type="scientific">Fluviispira sanaruensis</name>
    <dbReference type="NCBI Taxonomy" id="2493639"/>
    <lineage>
        <taxon>Bacteria</taxon>
        <taxon>Pseudomonadati</taxon>
        <taxon>Bdellovibrionota</taxon>
        <taxon>Oligoflexia</taxon>
        <taxon>Silvanigrellales</taxon>
        <taxon>Silvanigrellaceae</taxon>
        <taxon>Fluviispira</taxon>
    </lineage>
</organism>
<gene>
    <name evidence="1" type="ORF">JCM31447_32060</name>
</gene>
<evidence type="ECO:0000313" key="1">
    <source>
        <dbReference type="EMBL" id="BBH54732.1"/>
    </source>
</evidence>
<keyword evidence="1" id="KW-0614">Plasmid</keyword>
<dbReference type="Proteomes" id="UP000291236">
    <property type="component" value="Plasmid 68K"/>
</dbReference>
<geneLocation type="plasmid" evidence="1 2">
    <name>68K</name>
</geneLocation>
<name>A0A4P2W0N4_FLUSA</name>
<evidence type="ECO:0000313" key="2">
    <source>
        <dbReference type="Proteomes" id="UP000291236"/>
    </source>
</evidence>
<sequence length="110" mass="13276">MGSLWQYSFIIEQVPHDRINEIKKIVCDVLTDDFDILHGEEKNFCSIEIWDRKIYASNGFYTWSESELKKRIWKGGFINFRYGINLSQETEPQDFDYEEYQNFKIIEDDT</sequence>
<dbReference type="KEGG" id="sbf:JCM31447_32060"/>
<dbReference type="RefSeq" id="WP_130613304.1">
    <property type="nucleotide sequence ID" value="NZ_AP019370.1"/>
</dbReference>
<dbReference type="GeneID" id="39493258"/>
<accession>A0A4P2W0N4</accession>
<dbReference type="OrthoDB" id="10159at2"/>
<dbReference type="AlphaFoldDB" id="A0A4P2W0N4"/>
<proteinExistence type="predicted"/>
<reference evidence="1 2" key="1">
    <citation type="submission" date="2018-12" db="EMBL/GenBank/DDBJ databases">
        <title>Rubrispira sanarue gen. nov., sp., nov., a member of the order Silvanigrellales, isolated from a brackish lake in Hamamatsu Japan.</title>
        <authorList>
            <person name="Maejima Y."/>
            <person name="Iino T."/>
            <person name="Muraguchi Y."/>
            <person name="Fukuda K."/>
            <person name="Nojiri H."/>
            <person name="Ohkuma M."/>
            <person name="Moriuchi R."/>
            <person name="Dohra H."/>
            <person name="Kimbara K."/>
            <person name="Shintani M."/>
        </authorList>
    </citation>
    <scope>NUCLEOTIDE SEQUENCE [LARGE SCALE GENOMIC DNA]</scope>
    <source>
        <strain evidence="1 2">RF1110005</strain>
        <plasmid evidence="1 2">68K</plasmid>
    </source>
</reference>
<keyword evidence="2" id="KW-1185">Reference proteome</keyword>
<protein>
    <submittedName>
        <fullName evidence="1">Uncharacterized protein</fullName>
    </submittedName>
</protein>